<evidence type="ECO:0000313" key="1">
    <source>
        <dbReference type="EMBL" id="SVB36255.1"/>
    </source>
</evidence>
<protein>
    <submittedName>
        <fullName evidence="1">Uncharacterized protein</fullName>
    </submittedName>
</protein>
<sequence length="134" mass="15641">MNPQRSIIIDMIATFIAKKCLAPARPVFNKMTDEELIHMVGWAEKWPVEKVYDTAFEQVFPTTQLKEAKPDFRHWFVADHPKLPMIVREELIRAFRIHMVSGRMDVLRLGAVMAVWAKRSMWIGLVLSFLFLVV</sequence>
<accession>A0A382DDB8</accession>
<reference evidence="1" key="1">
    <citation type="submission" date="2018-05" db="EMBL/GenBank/DDBJ databases">
        <authorList>
            <person name="Lanie J.A."/>
            <person name="Ng W.-L."/>
            <person name="Kazmierczak K.M."/>
            <person name="Andrzejewski T.M."/>
            <person name="Davidsen T.M."/>
            <person name="Wayne K.J."/>
            <person name="Tettelin H."/>
            <person name="Glass J.I."/>
            <person name="Rusch D."/>
            <person name="Podicherti R."/>
            <person name="Tsui H.-C.T."/>
            <person name="Winkler M.E."/>
        </authorList>
    </citation>
    <scope>NUCLEOTIDE SEQUENCE</scope>
</reference>
<gene>
    <name evidence="1" type="ORF">METZ01_LOCUS189109</name>
</gene>
<proteinExistence type="predicted"/>
<dbReference type="AlphaFoldDB" id="A0A382DDB8"/>
<organism evidence="1">
    <name type="scientific">marine metagenome</name>
    <dbReference type="NCBI Taxonomy" id="408172"/>
    <lineage>
        <taxon>unclassified sequences</taxon>
        <taxon>metagenomes</taxon>
        <taxon>ecological metagenomes</taxon>
    </lineage>
</organism>
<name>A0A382DDB8_9ZZZZ</name>
<dbReference type="EMBL" id="UINC01038773">
    <property type="protein sequence ID" value="SVB36255.1"/>
    <property type="molecule type" value="Genomic_DNA"/>
</dbReference>